<dbReference type="Proteomes" id="UP000663879">
    <property type="component" value="Unassembled WGS sequence"/>
</dbReference>
<dbReference type="SMART" id="SM00636">
    <property type="entry name" value="Glyco_18"/>
    <property type="match status" value="1"/>
</dbReference>
<gene>
    <name evidence="2" type="ORF">OXX778_LOCUS1947</name>
</gene>
<dbReference type="EMBL" id="CAJNOC010000138">
    <property type="protein sequence ID" value="CAF0718400.1"/>
    <property type="molecule type" value="Genomic_DNA"/>
</dbReference>
<feature type="domain" description="GH18" evidence="1">
    <location>
        <begin position="79"/>
        <end position="469"/>
    </location>
</feature>
<dbReference type="Gene3D" id="3.10.50.10">
    <property type="match status" value="1"/>
</dbReference>
<evidence type="ECO:0000259" key="1">
    <source>
        <dbReference type="PROSITE" id="PS51910"/>
    </source>
</evidence>
<dbReference type="Gene3D" id="3.20.20.80">
    <property type="entry name" value="Glycosidases"/>
    <property type="match status" value="1"/>
</dbReference>
<dbReference type="SUPFAM" id="SSF51445">
    <property type="entry name" value="(Trans)glycosidases"/>
    <property type="match status" value="1"/>
</dbReference>
<comment type="caution">
    <text evidence="2">The sequence shown here is derived from an EMBL/GenBank/DDBJ whole genome shotgun (WGS) entry which is preliminary data.</text>
</comment>
<dbReference type="InterPro" id="IPR029070">
    <property type="entry name" value="Chitinase_insertion_sf"/>
</dbReference>
<dbReference type="PANTHER" id="PTHR11177">
    <property type="entry name" value="CHITINASE"/>
    <property type="match status" value="1"/>
</dbReference>
<dbReference type="PROSITE" id="PS51910">
    <property type="entry name" value="GH18_2"/>
    <property type="match status" value="1"/>
</dbReference>
<dbReference type="InterPro" id="IPR001223">
    <property type="entry name" value="Glyco_hydro18_cat"/>
</dbReference>
<evidence type="ECO:0000313" key="3">
    <source>
        <dbReference type="Proteomes" id="UP000663879"/>
    </source>
</evidence>
<keyword evidence="3" id="KW-1185">Reference proteome</keyword>
<dbReference type="GO" id="GO:0008061">
    <property type="term" value="F:chitin binding"/>
    <property type="evidence" value="ECO:0007669"/>
    <property type="project" value="InterPro"/>
</dbReference>
<accession>A0A813MAR8</accession>
<sequence length="613" mass="70645">MKSDNMRHALLGFISIYLFLISLVKIVKLEESIPKIEILKPDADIDDENFQVDLNDANLPANPKKNLLVPPYAIHEPEYKRVCIYPNWSILRDSNMAKIFPEDIPPDLCTHIHYAYANIDVRSLQLTPSQFQDTNNGDHGAPIYERIIKLRESNPNLKILISIGGWFAKSTPFNQILQSDATRTQFIQNALNFLKTWNFDGLDIQWEYPGDIEFGASPDSRQKFTTLIKYLYKAFKDEYKSSFKKYILTAFAPADESRIDAGYQVRAVCKYLDYLSIATYDYTGPYDTKTGYNSPLYSRSQTSNSVNSSVNFWLERGCPSKKILLGIPTYARAFKIIKRTNTNLLFVGIESEPFVSPSIYTSEEGILSYYEVCELLTKKESRVYWDDIAEVPFAIVSNPVETGTESSSSNLWISYEDARSSRKKVEYAKKMSLGGVSVWSLDMDDFKDMFCNLGPFPILESVKEEFEHKITQITDEIYDDTTPILSTDIISTKNLNRKLNDNGDDVNGYDLISTRVPGEDYDNFKMNSKMPQNILAEKSNDSLIIKIQENYEQFKNKLKKFKAIREIRLISCLDKQKCSVNNSIKNYRILKTDFIWFFLIKFLLLKIFKINNL</sequence>
<dbReference type="GO" id="GO:0005975">
    <property type="term" value="P:carbohydrate metabolic process"/>
    <property type="evidence" value="ECO:0007669"/>
    <property type="project" value="InterPro"/>
</dbReference>
<name>A0A813MAR8_9BILA</name>
<dbReference type="AlphaFoldDB" id="A0A813MAR8"/>
<dbReference type="GO" id="GO:0005576">
    <property type="term" value="C:extracellular region"/>
    <property type="evidence" value="ECO:0007669"/>
    <property type="project" value="TreeGrafter"/>
</dbReference>
<dbReference type="InterPro" id="IPR017853">
    <property type="entry name" value="GH"/>
</dbReference>
<dbReference type="OrthoDB" id="76388at2759"/>
<dbReference type="PANTHER" id="PTHR11177:SF317">
    <property type="entry name" value="CHITINASE 12-RELATED"/>
    <property type="match status" value="1"/>
</dbReference>
<dbReference type="InterPro" id="IPR050314">
    <property type="entry name" value="Glycosyl_Hydrlase_18"/>
</dbReference>
<dbReference type="Pfam" id="PF00704">
    <property type="entry name" value="Glyco_hydro_18"/>
    <property type="match status" value="1"/>
</dbReference>
<protein>
    <recommendedName>
        <fullName evidence="1">GH18 domain-containing protein</fullName>
    </recommendedName>
</protein>
<dbReference type="GO" id="GO:0004568">
    <property type="term" value="F:chitinase activity"/>
    <property type="evidence" value="ECO:0007669"/>
    <property type="project" value="TreeGrafter"/>
</dbReference>
<evidence type="ECO:0000313" key="2">
    <source>
        <dbReference type="EMBL" id="CAF0718400.1"/>
    </source>
</evidence>
<dbReference type="SUPFAM" id="SSF54556">
    <property type="entry name" value="Chitinase insertion domain"/>
    <property type="match status" value="1"/>
</dbReference>
<dbReference type="GO" id="GO:0006032">
    <property type="term" value="P:chitin catabolic process"/>
    <property type="evidence" value="ECO:0007669"/>
    <property type="project" value="TreeGrafter"/>
</dbReference>
<reference evidence="2" key="1">
    <citation type="submission" date="2021-02" db="EMBL/GenBank/DDBJ databases">
        <authorList>
            <person name="Nowell W R."/>
        </authorList>
    </citation>
    <scope>NUCLEOTIDE SEQUENCE</scope>
    <source>
        <strain evidence="2">Ploen Becks lab</strain>
    </source>
</reference>
<organism evidence="2 3">
    <name type="scientific">Brachionus calyciflorus</name>
    <dbReference type="NCBI Taxonomy" id="104777"/>
    <lineage>
        <taxon>Eukaryota</taxon>
        <taxon>Metazoa</taxon>
        <taxon>Spiralia</taxon>
        <taxon>Gnathifera</taxon>
        <taxon>Rotifera</taxon>
        <taxon>Eurotatoria</taxon>
        <taxon>Monogononta</taxon>
        <taxon>Pseudotrocha</taxon>
        <taxon>Ploima</taxon>
        <taxon>Brachionidae</taxon>
        <taxon>Brachionus</taxon>
    </lineage>
</organism>
<proteinExistence type="predicted"/>
<dbReference type="InterPro" id="IPR011583">
    <property type="entry name" value="Chitinase_II/V-like_cat"/>
</dbReference>